<feature type="compositionally biased region" description="Polar residues" evidence="1">
    <location>
        <begin position="141"/>
        <end position="160"/>
    </location>
</feature>
<organism evidence="2 3">
    <name type="scientific">Thalassotalea agarivorans</name>
    <name type="common">Thalassomonas agarivorans</name>
    <dbReference type="NCBI Taxonomy" id="349064"/>
    <lineage>
        <taxon>Bacteria</taxon>
        <taxon>Pseudomonadati</taxon>
        <taxon>Pseudomonadota</taxon>
        <taxon>Gammaproteobacteria</taxon>
        <taxon>Alteromonadales</taxon>
        <taxon>Colwelliaceae</taxon>
        <taxon>Thalassotalea</taxon>
    </lineage>
</organism>
<reference evidence="2 3" key="1">
    <citation type="submission" date="2016-10" db="EMBL/GenBank/DDBJ databases">
        <authorList>
            <person name="de Groot N.N."/>
        </authorList>
    </citation>
    <scope>NUCLEOTIDE SEQUENCE [LARGE SCALE GENOMIC DNA]</scope>
    <source>
        <strain evidence="2 3">DSM 19706</strain>
    </source>
</reference>
<feature type="region of interest" description="Disordered" evidence="1">
    <location>
        <begin position="141"/>
        <end position="164"/>
    </location>
</feature>
<sequence>MKAKKLEFWHYLLLAMLLHGALFVWLLLSPHTAITPSNTAVTPIESYLYQPPEIPEPNIESPKPVKEETIVTKEIHQQVSTTAPQIETNEEQLPAVTSEDVATADVNEDAVTVPRFDAINALQSLKKKQAVAPEYGSVNTNQNASVFNPQPQSVSPSLGTPLTDREKQEQRTTHYGAVGQKIIKGDDGRCSLVQDLSFVGMEGITAVQSFACGETKMERDFRMHMQQYKKKSQLLTDD</sequence>
<keyword evidence="3" id="KW-1185">Reference proteome</keyword>
<name>A0A1H9Y678_THASX</name>
<dbReference type="OrthoDB" id="6224589at2"/>
<evidence type="ECO:0000313" key="3">
    <source>
        <dbReference type="Proteomes" id="UP000199308"/>
    </source>
</evidence>
<evidence type="ECO:0000256" key="1">
    <source>
        <dbReference type="SAM" id="MobiDB-lite"/>
    </source>
</evidence>
<evidence type="ECO:0000313" key="2">
    <source>
        <dbReference type="EMBL" id="SES64403.1"/>
    </source>
</evidence>
<protein>
    <submittedName>
        <fullName evidence="2">Uncharacterized protein</fullName>
    </submittedName>
</protein>
<dbReference type="Proteomes" id="UP000199308">
    <property type="component" value="Unassembled WGS sequence"/>
</dbReference>
<dbReference type="AlphaFoldDB" id="A0A1H9Y678"/>
<dbReference type="RefSeq" id="WP_093326741.1">
    <property type="nucleotide sequence ID" value="NZ_AP027363.1"/>
</dbReference>
<accession>A0A1H9Y678</accession>
<proteinExistence type="predicted"/>
<gene>
    <name evidence="2" type="ORF">SAMN05660429_00095</name>
</gene>
<dbReference type="EMBL" id="FOHK01000001">
    <property type="protein sequence ID" value="SES64403.1"/>
    <property type="molecule type" value="Genomic_DNA"/>
</dbReference>